<dbReference type="AlphaFoldDB" id="C6T8Z9"/>
<dbReference type="SUPFAM" id="SSF118290">
    <property type="entry name" value="WRKY DNA-binding domain"/>
    <property type="match status" value="1"/>
</dbReference>
<comment type="subcellular location">
    <subcellularLocation>
        <location evidence="1">Nucleus</location>
    </subcellularLocation>
</comment>
<dbReference type="SMART" id="SM00774">
    <property type="entry name" value="WRKY"/>
    <property type="match status" value="1"/>
</dbReference>
<keyword evidence="2" id="KW-0805">Transcription regulation</keyword>
<organism evidence="8">
    <name type="scientific">Glycine max</name>
    <name type="common">Soybean</name>
    <name type="synonym">Glycine hispida</name>
    <dbReference type="NCBI Taxonomy" id="3847"/>
    <lineage>
        <taxon>Eukaryota</taxon>
        <taxon>Viridiplantae</taxon>
        <taxon>Streptophyta</taxon>
        <taxon>Embryophyta</taxon>
        <taxon>Tracheophyta</taxon>
        <taxon>Spermatophyta</taxon>
        <taxon>Magnoliopsida</taxon>
        <taxon>eudicotyledons</taxon>
        <taxon>Gunneridae</taxon>
        <taxon>Pentapetalae</taxon>
        <taxon>rosids</taxon>
        <taxon>fabids</taxon>
        <taxon>Fabales</taxon>
        <taxon>Fabaceae</taxon>
        <taxon>Papilionoideae</taxon>
        <taxon>50 kb inversion clade</taxon>
        <taxon>NPAAA clade</taxon>
        <taxon>indigoferoid/millettioid clade</taxon>
        <taxon>Phaseoleae</taxon>
        <taxon>Glycine</taxon>
        <taxon>Glycine subgen. Soja</taxon>
    </lineage>
</organism>
<dbReference type="GO" id="GO:0005634">
    <property type="term" value="C:nucleus"/>
    <property type="evidence" value="ECO:0007669"/>
    <property type="project" value="UniProtKB-SubCell"/>
</dbReference>
<dbReference type="PROSITE" id="PS50811">
    <property type="entry name" value="WRKY"/>
    <property type="match status" value="1"/>
</dbReference>
<dbReference type="FunFam" id="2.20.25.80:FF:000009">
    <property type="entry name" value="WRKY transcription factor 53"/>
    <property type="match status" value="1"/>
</dbReference>
<dbReference type="EMBL" id="BT093956">
    <property type="protein sequence ID" value="ACU18301.1"/>
    <property type="molecule type" value="mRNA"/>
</dbReference>
<dbReference type="RefSeq" id="NP_001242675.2">
    <property type="nucleotide sequence ID" value="NM_001255746.2"/>
</dbReference>
<keyword evidence="4" id="KW-0804">Transcription</keyword>
<evidence type="ECO:0000256" key="5">
    <source>
        <dbReference type="ARBA" id="ARBA00023242"/>
    </source>
</evidence>
<dbReference type="PANTHER" id="PTHR32096">
    <property type="entry name" value="WRKY TRANSCRIPTION FACTOR 30-RELATED-RELATED"/>
    <property type="match status" value="1"/>
</dbReference>
<feature type="domain" description="WRKY" evidence="7">
    <location>
        <begin position="125"/>
        <end position="188"/>
    </location>
</feature>
<dbReference type="InterPro" id="IPR044810">
    <property type="entry name" value="WRKY_plant"/>
</dbReference>
<sequence>MEENFKCEQVGLIDELMQGKELAKQLCDHLLVSSSSSSSSHETNEVLIEKILSTYEKALAMLNCKADVGESKAKNGSMMDSHCPLTNGGPKSEVLEPEVKNKNVFKKRKTMSKLTEQVKVRLGTAHEGSLDDGYSWRKYGQKDILGAKFPRGYYRCTYRNVQGCLATKQVQKSDEDPMICEITYKGRHTCSQAGHLNKTVAPPSKRKVNFLGANKHQTHQIKNQIQQEKIEQPPETFFTFGSSGLEVKIEDMDHKEDMFPSFCFSSPLKEGSENGDNNSLFSYTMMENNLMENFSPTFISPTSSDIESNIFYHWGSTGIGQSVQSSESDITGIVSAPTSVTNSPIMDLDFFDKIDFDTDFPLIPSELCT</sequence>
<dbReference type="ExpressionAtlas" id="C6T8Z9">
    <property type="expression patterns" value="baseline and differential"/>
</dbReference>
<dbReference type="GO" id="GO:0042542">
    <property type="term" value="P:response to hydrogen peroxide"/>
    <property type="evidence" value="ECO:0007669"/>
    <property type="project" value="UniProtKB-ARBA"/>
</dbReference>
<comment type="similarity">
    <text evidence="6">Belongs to the WRKY group III family.</text>
</comment>
<dbReference type="InterPro" id="IPR003657">
    <property type="entry name" value="WRKY_dom"/>
</dbReference>
<dbReference type="GO" id="GO:0009751">
    <property type="term" value="P:response to salicylic acid"/>
    <property type="evidence" value="ECO:0007669"/>
    <property type="project" value="UniProtKB-ARBA"/>
</dbReference>
<evidence type="ECO:0000256" key="1">
    <source>
        <dbReference type="ARBA" id="ARBA00004123"/>
    </source>
</evidence>
<dbReference type="KEGG" id="gmx:100127428"/>
<dbReference type="GO" id="GO:0010193">
    <property type="term" value="P:response to ozone"/>
    <property type="evidence" value="ECO:0007669"/>
    <property type="project" value="UniProtKB-ARBA"/>
</dbReference>
<keyword evidence="5" id="KW-0539">Nucleus</keyword>
<dbReference type="GeneID" id="100127428"/>
<dbReference type="OrthoDB" id="1888929at2759"/>
<dbReference type="GO" id="GO:0003700">
    <property type="term" value="F:DNA-binding transcription factor activity"/>
    <property type="evidence" value="ECO:0007669"/>
    <property type="project" value="InterPro"/>
</dbReference>
<accession>C6T8Z9</accession>
<dbReference type="GO" id="GO:0043565">
    <property type="term" value="F:sequence-specific DNA binding"/>
    <property type="evidence" value="ECO:0007669"/>
    <property type="project" value="InterPro"/>
</dbReference>
<evidence type="ECO:0000256" key="6">
    <source>
        <dbReference type="ARBA" id="ARBA00060850"/>
    </source>
</evidence>
<evidence type="ECO:0000259" key="7">
    <source>
        <dbReference type="PROSITE" id="PS50811"/>
    </source>
</evidence>
<dbReference type="PANTHER" id="PTHR32096:SF133">
    <property type="entry name" value="WRKY TRANSCRIPTION FACTOR 41-RELATED"/>
    <property type="match status" value="1"/>
</dbReference>
<dbReference type="InterPro" id="IPR036576">
    <property type="entry name" value="WRKY_dom_sf"/>
</dbReference>
<keyword evidence="3" id="KW-0238">DNA-binding</keyword>
<evidence type="ECO:0000256" key="2">
    <source>
        <dbReference type="ARBA" id="ARBA00023015"/>
    </source>
</evidence>
<reference evidence="8" key="1">
    <citation type="submission" date="2009-08" db="EMBL/GenBank/DDBJ databases">
        <authorList>
            <person name="Cheung F."/>
            <person name="Xiao Y."/>
            <person name="Chan A."/>
            <person name="Moskal W."/>
            <person name="Town C.D."/>
        </authorList>
    </citation>
    <scope>NUCLEOTIDE SEQUENCE</scope>
</reference>
<evidence type="ECO:0000256" key="3">
    <source>
        <dbReference type="ARBA" id="ARBA00023125"/>
    </source>
</evidence>
<proteinExistence type="evidence at transcript level"/>
<dbReference type="Pfam" id="PF03106">
    <property type="entry name" value="WRKY"/>
    <property type="match status" value="1"/>
</dbReference>
<name>C6T8Z9_SOYBN</name>
<evidence type="ECO:0000256" key="4">
    <source>
        <dbReference type="ARBA" id="ARBA00023163"/>
    </source>
</evidence>
<protein>
    <recommendedName>
        <fullName evidence="7">WRKY domain-containing protein</fullName>
    </recommendedName>
</protein>
<dbReference type="GO" id="GO:0010150">
    <property type="term" value="P:leaf senescence"/>
    <property type="evidence" value="ECO:0007669"/>
    <property type="project" value="UniProtKB-ARBA"/>
</dbReference>
<dbReference type="Gene3D" id="2.20.25.80">
    <property type="entry name" value="WRKY domain"/>
    <property type="match status" value="1"/>
</dbReference>
<evidence type="ECO:0000313" key="8">
    <source>
        <dbReference type="EMBL" id="ACU18301.1"/>
    </source>
</evidence>